<dbReference type="Gene3D" id="1.10.287.110">
    <property type="entry name" value="DnaJ domain"/>
    <property type="match status" value="1"/>
</dbReference>
<dbReference type="AlphaFoldDB" id="A0A1H6J2X9"/>
<dbReference type="SUPFAM" id="SSF46565">
    <property type="entry name" value="Chaperone J-domain"/>
    <property type="match status" value="1"/>
</dbReference>
<proteinExistence type="predicted"/>
<evidence type="ECO:0000256" key="1">
    <source>
        <dbReference type="SAM" id="MobiDB-lite"/>
    </source>
</evidence>
<keyword evidence="3" id="KW-1185">Reference proteome</keyword>
<protein>
    <recommendedName>
        <fullName evidence="4">Molecular chaperone DnaJ</fullName>
    </recommendedName>
</protein>
<dbReference type="RefSeq" id="WP_074769895.1">
    <property type="nucleotide sequence ID" value="NZ_FNWO01000014.1"/>
</dbReference>
<dbReference type="InterPro" id="IPR036869">
    <property type="entry name" value="J_dom_sf"/>
</dbReference>
<evidence type="ECO:0000313" key="2">
    <source>
        <dbReference type="EMBL" id="SEH55950.1"/>
    </source>
</evidence>
<name>A0A1H6J2X9_MAGFU</name>
<gene>
    <name evidence="2" type="ORF">SAMN04244559_02937</name>
</gene>
<evidence type="ECO:0008006" key="4">
    <source>
        <dbReference type="Google" id="ProtNLM"/>
    </source>
</evidence>
<dbReference type="OrthoDB" id="7302646at2"/>
<dbReference type="Proteomes" id="UP000182983">
    <property type="component" value="Unassembled WGS sequence"/>
</dbReference>
<accession>A0A1H6J2X9</accession>
<dbReference type="EMBL" id="FNWO01000014">
    <property type="protein sequence ID" value="SEH55950.1"/>
    <property type="molecule type" value="Genomic_DNA"/>
</dbReference>
<reference evidence="3" key="1">
    <citation type="submission" date="2016-10" db="EMBL/GenBank/DDBJ databases">
        <authorList>
            <person name="Varghese N."/>
            <person name="Submissions S."/>
        </authorList>
    </citation>
    <scope>NUCLEOTIDE SEQUENCE [LARGE SCALE GENOMIC DNA]</scope>
    <source>
        <strain evidence="3">DSM 13234</strain>
    </source>
</reference>
<sequence length="243" mass="26780">MRDTVDSPAPVKHSYTVPCPSAFRDRVEALAARRRVNVADIARSVLLVLPVETIATFPDPGEPPIHDRETVVLKSGPAEGRPWRRKPRLQIRMAPGFDVETIRRALGLALALDEGGLALRLDDPAAPPPPPPPPPEPEEETFPKVERRRGVSEQSKALAAATEEIERLKAIINVLSFEVLPGGVQTREEALHILGFPPGLNPDRRMVKAKFRMLATIHHPDSSHGNHLRMSQLNAAIDLLRTL</sequence>
<organism evidence="2 3">
    <name type="scientific">Magnetospirillum fulvum</name>
    <name type="common">Rhodospirillum fulvum</name>
    <dbReference type="NCBI Taxonomy" id="1082"/>
    <lineage>
        <taxon>Bacteria</taxon>
        <taxon>Pseudomonadati</taxon>
        <taxon>Pseudomonadota</taxon>
        <taxon>Alphaproteobacteria</taxon>
        <taxon>Rhodospirillales</taxon>
        <taxon>Rhodospirillaceae</taxon>
        <taxon>Magnetospirillum</taxon>
    </lineage>
</organism>
<feature type="region of interest" description="Disordered" evidence="1">
    <location>
        <begin position="119"/>
        <end position="155"/>
    </location>
</feature>
<evidence type="ECO:0000313" key="3">
    <source>
        <dbReference type="Proteomes" id="UP000182983"/>
    </source>
</evidence>
<feature type="compositionally biased region" description="Basic and acidic residues" evidence="1">
    <location>
        <begin position="141"/>
        <end position="151"/>
    </location>
</feature>
<feature type="compositionally biased region" description="Pro residues" evidence="1">
    <location>
        <begin position="125"/>
        <end position="135"/>
    </location>
</feature>